<reference evidence="1 2" key="1">
    <citation type="submission" date="2018-09" db="EMBL/GenBank/DDBJ databases">
        <title>Nocardia yunnanensis sp. nov., an actinomycete isolated from a soil sample.</title>
        <authorList>
            <person name="Zhang J."/>
        </authorList>
    </citation>
    <scope>NUCLEOTIDE SEQUENCE [LARGE SCALE GENOMIC DNA]</scope>
    <source>
        <strain evidence="1 2">CFHS0054</strain>
    </source>
</reference>
<evidence type="ECO:0000313" key="1">
    <source>
        <dbReference type="EMBL" id="AYF75278.1"/>
    </source>
</evidence>
<dbReference type="OrthoDB" id="4550887at2"/>
<name>A0A386ZCR7_9NOCA</name>
<protein>
    <submittedName>
        <fullName evidence="1">Uncharacterized protein</fullName>
    </submittedName>
</protein>
<sequence length="151" mass="16516">MAALIADMAAHGADPHHIWSGAPVAELPQLPARPVAPEPAFSDVPPLARPRCSNECREHPEHIYFACFDEPTKLRDSDVDGIAVRHYVGWTRQRPPIHRVGQHGAICRDSLVGIVPGTSDDEEAVKANDSCPQCGKPLEYRPRGMRPVGMT</sequence>
<accession>A0A386ZCR7</accession>
<dbReference type="AlphaFoldDB" id="A0A386ZCR7"/>
<dbReference type="KEGG" id="nyu:D7D52_16945"/>
<keyword evidence="2" id="KW-1185">Reference proteome</keyword>
<proteinExistence type="predicted"/>
<organism evidence="1 2">
    <name type="scientific">Nocardia yunnanensis</name>
    <dbReference type="NCBI Taxonomy" id="2382165"/>
    <lineage>
        <taxon>Bacteria</taxon>
        <taxon>Bacillati</taxon>
        <taxon>Actinomycetota</taxon>
        <taxon>Actinomycetes</taxon>
        <taxon>Mycobacteriales</taxon>
        <taxon>Nocardiaceae</taxon>
        <taxon>Nocardia</taxon>
    </lineage>
</organism>
<gene>
    <name evidence="1" type="ORF">D7D52_16945</name>
</gene>
<dbReference type="EMBL" id="CP032568">
    <property type="protein sequence ID" value="AYF75278.1"/>
    <property type="molecule type" value="Genomic_DNA"/>
</dbReference>
<evidence type="ECO:0000313" key="2">
    <source>
        <dbReference type="Proteomes" id="UP000267164"/>
    </source>
</evidence>
<dbReference type="Proteomes" id="UP000267164">
    <property type="component" value="Chromosome"/>
</dbReference>